<dbReference type="SUPFAM" id="SSF50630">
    <property type="entry name" value="Acid proteases"/>
    <property type="match status" value="1"/>
</dbReference>
<gene>
    <name evidence="4" type="ORF">BDK51DRAFT_12586</name>
</gene>
<evidence type="ECO:0000259" key="3">
    <source>
        <dbReference type="PROSITE" id="PS51767"/>
    </source>
</evidence>
<name>A0A4P9VX69_9FUNG</name>
<evidence type="ECO:0000256" key="2">
    <source>
        <dbReference type="ARBA" id="ARBA00022750"/>
    </source>
</evidence>
<dbReference type="EMBL" id="ML000248">
    <property type="protein sequence ID" value="RKO84319.1"/>
    <property type="molecule type" value="Genomic_DNA"/>
</dbReference>
<accession>A0A4P9VX69</accession>
<comment type="similarity">
    <text evidence="1">Belongs to the peptidase A1 family.</text>
</comment>
<dbReference type="InterPro" id="IPR001969">
    <property type="entry name" value="Aspartic_peptidase_AS"/>
</dbReference>
<dbReference type="PROSITE" id="PS00141">
    <property type="entry name" value="ASP_PROTEASE"/>
    <property type="match status" value="1"/>
</dbReference>
<dbReference type="GO" id="GO:0006508">
    <property type="term" value="P:proteolysis"/>
    <property type="evidence" value="ECO:0007669"/>
    <property type="project" value="InterPro"/>
</dbReference>
<dbReference type="Proteomes" id="UP000269721">
    <property type="component" value="Unassembled WGS sequence"/>
</dbReference>
<dbReference type="OrthoDB" id="2747330at2759"/>
<feature type="non-terminal residue" evidence="4">
    <location>
        <position position="1"/>
    </location>
</feature>
<keyword evidence="5" id="KW-1185">Reference proteome</keyword>
<sequence length="110" mass="11191">PVDSSNGYWQFSVAQGSFTAGDHTGTFGAIKTAIADTGTSLVMLPTPMAHSIWKATGATSLKNGQASIDCNAQAPDVVFTFSNTPYAIPASAYILPGNQDGTCISGFAGG</sequence>
<dbReference type="Gene3D" id="2.40.70.10">
    <property type="entry name" value="Acid Proteases"/>
    <property type="match status" value="1"/>
</dbReference>
<feature type="domain" description="Peptidase A1" evidence="3">
    <location>
        <begin position="1"/>
        <end position="110"/>
    </location>
</feature>
<proteinExistence type="inferred from homology"/>
<keyword evidence="2" id="KW-0645">Protease</keyword>
<evidence type="ECO:0000256" key="1">
    <source>
        <dbReference type="ARBA" id="ARBA00007447"/>
    </source>
</evidence>
<dbReference type="PANTHER" id="PTHR47966:SF51">
    <property type="entry name" value="BETA-SITE APP-CLEAVING ENZYME, ISOFORM A-RELATED"/>
    <property type="match status" value="1"/>
</dbReference>
<evidence type="ECO:0000313" key="4">
    <source>
        <dbReference type="EMBL" id="RKO84319.1"/>
    </source>
</evidence>
<dbReference type="PANTHER" id="PTHR47966">
    <property type="entry name" value="BETA-SITE APP-CLEAVING ENZYME, ISOFORM A-RELATED"/>
    <property type="match status" value="1"/>
</dbReference>
<dbReference type="GO" id="GO:0004190">
    <property type="term" value="F:aspartic-type endopeptidase activity"/>
    <property type="evidence" value="ECO:0007669"/>
    <property type="project" value="UniProtKB-KW"/>
</dbReference>
<dbReference type="AlphaFoldDB" id="A0A4P9VX69"/>
<keyword evidence="2" id="KW-0064">Aspartyl protease</keyword>
<dbReference type="InterPro" id="IPR033121">
    <property type="entry name" value="PEPTIDASE_A1"/>
</dbReference>
<evidence type="ECO:0000313" key="5">
    <source>
        <dbReference type="Proteomes" id="UP000269721"/>
    </source>
</evidence>
<organism evidence="4 5">
    <name type="scientific">Blyttiomyces helicus</name>
    <dbReference type="NCBI Taxonomy" id="388810"/>
    <lineage>
        <taxon>Eukaryota</taxon>
        <taxon>Fungi</taxon>
        <taxon>Fungi incertae sedis</taxon>
        <taxon>Chytridiomycota</taxon>
        <taxon>Chytridiomycota incertae sedis</taxon>
        <taxon>Chytridiomycetes</taxon>
        <taxon>Chytridiomycetes incertae sedis</taxon>
        <taxon>Blyttiomyces</taxon>
    </lineage>
</organism>
<dbReference type="InterPro" id="IPR021109">
    <property type="entry name" value="Peptidase_aspartic_dom_sf"/>
</dbReference>
<feature type="non-terminal residue" evidence="4">
    <location>
        <position position="110"/>
    </location>
</feature>
<dbReference type="InterPro" id="IPR001461">
    <property type="entry name" value="Aspartic_peptidase_A1"/>
</dbReference>
<protein>
    <submittedName>
        <fullName evidence="4">Aspartic peptidase domain-containing protein</fullName>
    </submittedName>
</protein>
<reference evidence="5" key="1">
    <citation type="journal article" date="2018" name="Nat. Microbiol.">
        <title>Leveraging single-cell genomics to expand the fungal tree of life.</title>
        <authorList>
            <person name="Ahrendt S.R."/>
            <person name="Quandt C.A."/>
            <person name="Ciobanu D."/>
            <person name="Clum A."/>
            <person name="Salamov A."/>
            <person name="Andreopoulos B."/>
            <person name="Cheng J.F."/>
            <person name="Woyke T."/>
            <person name="Pelin A."/>
            <person name="Henrissat B."/>
            <person name="Reynolds N.K."/>
            <person name="Benny G.L."/>
            <person name="Smith M.E."/>
            <person name="James T.Y."/>
            <person name="Grigoriev I.V."/>
        </authorList>
    </citation>
    <scope>NUCLEOTIDE SEQUENCE [LARGE SCALE GENOMIC DNA]</scope>
</reference>
<dbReference type="PROSITE" id="PS51767">
    <property type="entry name" value="PEPTIDASE_A1"/>
    <property type="match status" value="1"/>
</dbReference>
<keyword evidence="2" id="KW-0378">Hydrolase</keyword>
<dbReference type="Pfam" id="PF00026">
    <property type="entry name" value="Asp"/>
    <property type="match status" value="1"/>
</dbReference>